<dbReference type="Pfam" id="PF01419">
    <property type="entry name" value="Jacalin"/>
    <property type="match status" value="2"/>
</dbReference>
<dbReference type="PROSITE" id="PS51752">
    <property type="entry name" value="JACALIN_LECTIN"/>
    <property type="match status" value="1"/>
</dbReference>
<gene>
    <name evidence="2" type="ORF">RDB_LOCUS906</name>
</gene>
<dbReference type="Proteomes" id="UP000663827">
    <property type="component" value="Unassembled WGS sequence"/>
</dbReference>
<evidence type="ECO:0000313" key="2">
    <source>
        <dbReference type="EMBL" id="CAE7051240.1"/>
    </source>
</evidence>
<name>A0A8H3DTR6_9AGAM</name>
<evidence type="ECO:0000313" key="3">
    <source>
        <dbReference type="Proteomes" id="UP000663827"/>
    </source>
</evidence>
<dbReference type="InterPro" id="IPR036404">
    <property type="entry name" value="Jacalin-like_lectin_dom_sf"/>
</dbReference>
<dbReference type="EMBL" id="CAJNJQ010000019">
    <property type="protein sequence ID" value="CAE7051240.1"/>
    <property type="molecule type" value="Genomic_DNA"/>
</dbReference>
<dbReference type="Gene3D" id="2.100.10.30">
    <property type="entry name" value="Jacalin-like lectin domain"/>
    <property type="match status" value="2"/>
</dbReference>
<reference evidence="2" key="1">
    <citation type="submission" date="2021-01" db="EMBL/GenBank/DDBJ databases">
        <authorList>
            <person name="Kaushik A."/>
        </authorList>
    </citation>
    <scope>NUCLEOTIDE SEQUENCE</scope>
    <source>
        <strain evidence="2">AG5</strain>
    </source>
</reference>
<evidence type="ECO:0000259" key="1">
    <source>
        <dbReference type="PROSITE" id="PS51752"/>
    </source>
</evidence>
<dbReference type="PANTHER" id="PTHR46506">
    <property type="entry name" value="OS05G0143600 PROTEIN"/>
    <property type="match status" value="1"/>
</dbReference>
<dbReference type="AlphaFoldDB" id="A0A8H3DTR6"/>
<proteinExistence type="predicted"/>
<accession>A0A8H3DTR6</accession>
<organism evidence="2 3">
    <name type="scientific">Rhizoctonia solani</name>
    <dbReference type="NCBI Taxonomy" id="456999"/>
    <lineage>
        <taxon>Eukaryota</taxon>
        <taxon>Fungi</taxon>
        <taxon>Dikarya</taxon>
        <taxon>Basidiomycota</taxon>
        <taxon>Agaricomycotina</taxon>
        <taxon>Agaricomycetes</taxon>
        <taxon>Cantharellales</taxon>
        <taxon>Ceratobasidiaceae</taxon>
        <taxon>Rhizoctonia</taxon>
    </lineage>
</organism>
<dbReference type="SMART" id="SM00915">
    <property type="entry name" value="Jacalin"/>
    <property type="match status" value="2"/>
</dbReference>
<sequence>MAARNQPNPQGTWYTRLTTARRLKVEVLLEDLTPVPEFEAAINHALGRATTFEKFQAIYQVLDRWGDIVPLEIEIGSSVAITDTEKAHIQFPEMNAQYYNSTAGLSTSKSADVTVVGGNLEWNDAEWTMMSEAAQDPQWHLIKVNKSASTISLLARELQTQLSELYIRRLSYVPPYGVGPLRYWHKTYGDNQHTLKTITSVMIRFSDFIELLTITYSDGTISNKHGGGGHVGTEHKFILAADEHITEMLIWTHEDFVYGCQFITSMGRCSPQYGSHDGMPIVARSGGGVLVGFLIHTKSHPQHGQMYSSVQGIWRHDLIPRAPKEEDVYSDYFGDRNGQAFNDRVLIGNSNTIRISSVEIRSGDCIDSIQFTYTDIVDGRELKSMTPRHGGSGGSTHQFVLENGENIVTISGRYGEQRITQLCFGTNRGRTSEVYGAGKGQPFSSLAPRDKDGICFRLQYICGKE</sequence>
<feature type="domain" description="Jacalin-type lectin" evidence="1">
    <location>
        <begin position="327"/>
        <end position="465"/>
    </location>
</feature>
<dbReference type="InterPro" id="IPR001229">
    <property type="entry name" value="Jacalin-like_lectin_dom"/>
</dbReference>
<dbReference type="SUPFAM" id="SSF51101">
    <property type="entry name" value="Mannose-binding lectins"/>
    <property type="match status" value="2"/>
</dbReference>
<protein>
    <recommendedName>
        <fullName evidence="1">Jacalin-type lectin domain-containing protein</fullName>
    </recommendedName>
</protein>
<comment type="caution">
    <text evidence="2">The sequence shown here is derived from an EMBL/GenBank/DDBJ whole genome shotgun (WGS) entry which is preliminary data.</text>
</comment>